<evidence type="ECO:0000256" key="5">
    <source>
        <dbReference type="ARBA" id="ARBA00022643"/>
    </source>
</evidence>
<dbReference type="GO" id="GO:0003919">
    <property type="term" value="F:FMN adenylyltransferase activity"/>
    <property type="evidence" value="ECO:0007669"/>
    <property type="project" value="UniProtKB-EC"/>
</dbReference>
<evidence type="ECO:0000256" key="9">
    <source>
        <dbReference type="ARBA" id="ARBA00022827"/>
    </source>
</evidence>
<keyword evidence="4" id="KW-0285">Flavoprotein</keyword>
<comment type="similarity">
    <text evidence="2">Belongs to the RibF family.</text>
</comment>
<dbReference type="AlphaFoldDB" id="A0A382MZE9"/>
<reference evidence="12" key="1">
    <citation type="submission" date="2018-05" db="EMBL/GenBank/DDBJ databases">
        <authorList>
            <person name="Lanie J.A."/>
            <person name="Ng W.-L."/>
            <person name="Kazmierczak K.M."/>
            <person name="Andrzejewski T.M."/>
            <person name="Davidsen T.M."/>
            <person name="Wayne K.J."/>
            <person name="Tettelin H."/>
            <person name="Glass J.I."/>
            <person name="Rusch D."/>
            <person name="Podicherti R."/>
            <person name="Tsui H.-C.T."/>
            <person name="Winkler M.E."/>
        </authorList>
    </citation>
    <scope>NUCLEOTIDE SEQUENCE</scope>
</reference>
<dbReference type="GO" id="GO:0009231">
    <property type="term" value="P:riboflavin biosynthetic process"/>
    <property type="evidence" value="ECO:0007669"/>
    <property type="project" value="InterPro"/>
</dbReference>
<evidence type="ECO:0000256" key="1">
    <source>
        <dbReference type="ARBA" id="ARBA00004726"/>
    </source>
</evidence>
<dbReference type="GO" id="GO:0005524">
    <property type="term" value="F:ATP binding"/>
    <property type="evidence" value="ECO:0007669"/>
    <property type="project" value="UniProtKB-KW"/>
</dbReference>
<sequence>VDIIHYPDDPCPSQWKQTVLALGNFDGLHRGHAKIVECVLGRAQEISATAAVLTFDPHPPRVIRPDKAPALLMTIDQKLGCLADVGMDGTAIVRFTKEMSRWEPEAFVYAVLVEWLHVAEVWVGVNFLFGHDRRGNFSLLRSLGARYGFRVEKIDPVRYKEFVVSSTRIRRLVSEGEVDEAGALLG</sequence>
<dbReference type="GO" id="GO:0008531">
    <property type="term" value="F:riboflavin kinase activity"/>
    <property type="evidence" value="ECO:0007669"/>
    <property type="project" value="TreeGrafter"/>
</dbReference>
<organism evidence="12">
    <name type="scientific">marine metagenome</name>
    <dbReference type="NCBI Taxonomy" id="408172"/>
    <lineage>
        <taxon>unclassified sequences</taxon>
        <taxon>metagenomes</taxon>
        <taxon>ecological metagenomes</taxon>
    </lineage>
</organism>
<gene>
    <name evidence="12" type="ORF">METZ01_LOCUS307000</name>
</gene>
<dbReference type="FunFam" id="3.40.50.620:FF:000021">
    <property type="entry name" value="Riboflavin biosynthesis protein"/>
    <property type="match status" value="1"/>
</dbReference>
<evidence type="ECO:0000259" key="11">
    <source>
        <dbReference type="Pfam" id="PF06574"/>
    </source>
</evidence>
<dbReference type="CDD" id="cd02064">
    <property type="entry name" value="FAD_synthetase_N"/>
    <property type="match status" value="1"/>
</dbReference>
<dbReference type="PANTHER" id="PTHR22749:SF6">
    <property type="entry name" value="RIBOFLAVIN KINASE"/>
    <property type="match status" value="1"/>
</dbReference>
<keyword evidence="8" id="KW-0547">Nucleotide-binding</keyword>
<evidence type="ECO:0000256" key="10">
    <source>
        <dbReference type="ARBA" id="ARBA00022840"/>
    </source>
</evidence>
<evidence type="ECO:0000256" key="7">
    <source>
        <dbReference type="ARBA" id="ARBA00022695"/>
    </source>
</evidence>
<name>A0A382MZE9_9ZZZZ</name>
<evidence type="ECO:0000256" key="3">
    <source>
        <dbReference type="ARBA" id="ARBA00012393"/>
    </source>
</evidence>
<proteinExistence type="inferred from homology"/>
<dbReference type="Gene3D" id="3.40.50.620">
    <property type="entry name" value="HUPs"/>
    <property type="match status" value="1"/>
</dbReference>
<comment type="pathway">
    <text evidence="1">Cofactor biosynthesis; FAD biosynthesis; FAD from FMN: step 1/1.</text>
</comment>
<dbReference type="GO" id="GO:0006747">
    <property type="term" value="P:FAD biosynthetic process"/>
    <property type="evidence" value="ECO:0007669"/>
    <property type="project" value="UniProtKB-UniPathway"/>
</dbReference>
<dbReference type="EC" id="2.7.7.2" evidence="3"/>
<keyword evidence="10" id="KW-0067">ATP-binding</keyword>
<evidence type="ECO:0000313" key="12">
    <source>
        <dbReference type="EMBL" id="SVC54146.1"/>
    </source>
</evidence>
<evidence type="ECO:0000256" key="4">
    <source>
        <dbReference type="ARBA" id="ARBA00022630"/>
    </source>
</evidence>
<keyword evidence="6" id="KW-0808">Transferase</keyword>
<keyword evidence="9" id="KW-0274">FAD</keyword>
<dbReference type="InterPro" id="IPR015864">
    <property type="entry name" value="FAD_synthase"/>
</dbReference>
<dbReference type="UniPathway" id="UPA00277">
    <property type="reaction ID" value="UER00407"/>
</dbReference>
<dbReference type="InterPro" id="IPR014729">
    <property type="entry name" value="Rossmann-like_a/b/a_fold"/>
</dbReference>
<evidence type="ECO:0000256" key="6">
    <source>
        <dbReference type="ARBA" id="ARBA00022679"/>
    </source>
</evidence>
<protein>
    <recommendedName>
        <fullName evidence="3">FAD synthase</fullName>
        <ecNumber evidence="3">2.7.7.2</ecNumber>
    </recommendedName>
</protein>
<dbReference type="SUPFAM" id="SSF52374">
    <property type="entry name" value="Nucleotidylyl transferase"/>
    <property type="match status" value="1"/>
</dbReference>
<dbReference type="PANTHER" id="PTHR22749">
    <property type="entry name" value="RIBOFLAVIN KINASE/FMN ADENYLYLTRANSFERASE"/>
    <property type="match status" value="1"/>
</dbReference>
<dbReference type="Pfam" id="PF06574">
    <property type="entry name" value="FAD_syn"/>
    <property type="match status" value="1"/>
</dbReference>
<keyword evidence="5" id="KW-0288">FMN</keyword>
<feature type="domain" description="FAD synthetase" evidence="11">
    <location>
        <begin position="13"/>
        <end position="168"/>
    </location>
</feature>
<accession>A0A382MZE9</accession>
<feature type="non-terminal residue" evidence="12">
    <location>
        <position position="1"/>
    </location>
</feature>
<keyword evidence="7" id="KW-0548">Nucleotidyltransferase</keyword>
<dbReference type="EMBL" id="UINC01096890">
    <property type="protein sequence ID" value="SVC54146.1"/>
    <property type="molecule type" value="Genomic_DNA"/>
</dbReference>
<dbReference type="GO" id="GO:0009398">
    <property type="term" value="P:FMN biosynthetic process"/>
    <property type="evidence" value="ECO:0007669"/>
    <property type="project" value="TreeGrafter"/>
</dbReference>
<feature type="non-terminal residue" evidence="12">
    <location>
        <position position="186"/>
    </location>
</feature>
<evidence type="ECO:0000256" key="8">
    <source>
        <dbReference type="ARBA" id="ARBA00022741"/>
    </source>
</evidence>
<dbReference type="InterPro" id="IPR023468">
    <property type="entry name" value="Riboflavin_kinase"/>
</dbReference>
<evidence type="ECO:0000256" key="2">
    <source>
        <dbReference type="ARBA" id="ARBA00010214"/>
    </source>
</evidence>